<comment type="caution">
    <text evidence="1">The sequence shown here is derived from an EMBL/GenBank/DDBJ whole genome shotgun (WGS) entry which is preliminary data.</text>
</comment>
<evidence type="ECO:0000313" key="1">
    <source>
        <dbReference type="EMBL" id="ERL09034.1"/>
    </source>
</evidence>
<dbReference type="InterPro" id="IPR023214">
    <property type="entry name" value="HAD_sf"/>
</dbReference>
<dbReference type="GO" id="GO:0005829">
    <property type="term" value="C:cytosol"/>
    <property type="evidence" value="ECO:0007669"/>
    <property type="project" value="TreeGrafter"/>
</dbReference>
<dbReference type="SFLD" id="SFLDS00003">
    <property type="entry name" value="Haloacid_Dehalogenase"/>
    <property type="match status" value="1"/>
</dbReference>
<proteinExistence type="predicted"/>
<dbReference type="InterPro" id="IPR006379">
    <property type="entry name" value="HAD-SF_hydro_IIB"/>
</dbReference>
<dbReference type="GO" id="GO:0000287">
    <property type="term" value="F:magnesium ion binding"/>
    <property type="evidence" value="ECO:0007669"/>
    <property type="project" value="TreeGrafter"/>
</dbReference>
<dbReference type="EMBL" id="AWEZ01000037">
    <property type="protein sequence ID" value="ERL09034.1"/>
    <property type="molecule type" value="Genomic_DNA"/>
</dbReference>
<organism evidence="1 2">
    <name type="scientific">Olsenella profusa F0195</name>
    <dbReference type="NCBI Taxonomy" id="1125712"/>
    <lineage>
        <taxon>Bacteria</taxon>
        <taxon>Bacillati</taxon>
        <taxon>Actinomycetota</taxon>
        <taxon>Coriobacteriia</taxon>
        <taxon>Coriobacteriales</taxon>
        <taxon>Atopobiaceae</taxon>
        <taxon>Olsenella</taxon>
    </lineage>
</organism>
<dbReference type="RefSeq" id="WP_021725731.1">
    <property type="nucleotide sequence ID" value="NZ_AWEZ01000037.1"/>
</dbReference>
<dbReference type="PANTHER" id="PTHR10000:SF8">
    <property type="entry name" value="HAD SUPERFAMILY HYDROLASE-LIKE, TYPE 3"/>
    <property type="match status" value="1"/>
</dbReference>
<dbReference type="SFLD" id="SFLDG01140">
    <property type="entry name" value="C2.B:_Phosphomannomutase_and_P"/>
    <property type="match status" value="1"/>
</dbReference>
<dbReference type="InterPro" id="IPR036412">
    <property type="entry name" value="HAD-like_sf"/>
</dbReference>
<dbReference type="PANTHER" id="PTHR10000">
    <property type="entry name" value="PHOSPHOSERINE PHOSPHATASE"/>
    <property type="match status" value="1"/>
</dbReference>
<gene>
    <name evidence="1" type="ORF">HMPREF1316_2080</name>
</gene>
<accession>U2T7K5</accession>
<dbReference type="Pfam" id="PF08282">
    <property type="entry name" value="Hydrolase_3"/>
    <property type="match status" value="1"/>
</dbReference>
<dbReference type="AlphaFoldDB" id="U2T7K5"/>
<dbReference type="InterPro" id="IPR000150">
    <property type="entry name" value="Cof"/>
</dbReference>
<keyword evidence="2" id="KW-1185">Reference proteome</keyword>
<dbReference type="SUPFAM" id="SSF56784">
    <property type="entry name" value="HAD-like"/>
    <property type="match status" value="1"/>
</dbReference>
<dbReference type="PATRIC" id="fig|1125712.3.peg.848"/>
<dbReference type="GO" id="GO:0016791">
    <property type="term" value="F:phosphatase activity"/>
    <property type="evidence" value="ECO:0007669"/>
    <property type="project" value="TreeGrafter"/>
</dbReference>
<dbReference type="OrthoDB" id="3180855at2"/>
<dbReference type="eggNOG" id="COG0561">
    <property type="taxonomic scope" value="Bacteria"/>
</dbReference>
<dbReference type="Proteomes" id="UP000016638">
    <property type="component" value="Unassembled WGS sequence"/>
</dbReference>
<name>U2T7K5_9ACTN</name>
<protein>
    <submittedName>
        <fullName evidence="1">Cof-like hydrolase</fullName>
    </submittedName>
</protein>
<dbReference type="CDD" id="cd07516">
    <property type="entry name" value="HAD_Pase"/>
    <property type="match status" value="1"/>
</dbReference>
<dbReference type="NCBIfam" id="TIGR01484">
    <property type="entry name" value="HAD-SF-IIB"/>
    <property type="match status" value="1"/>
</dbReference>
<dbReference type="NCBIfam" id="TIGR00099">
    <property type="entry name" value="Cof-subfamily"/>
    <property type="match status" value="1"/>
</dbReference>
<dbReference type="PROSITE" id="PS01229">
    <property type="entry name" value="COF_2"/>
    <property type="match status" value="1"/>
</dbReference>
<evidence type="ECO:0000313" key="2">
    <source>
        <dbReference type="Proteomes" id="UP000016638"/>
    </source>
</evidence>
<keyword evidence="1" id="KW-0378">Hydrolase</keyword>
<dbReference type="Gene3D" id="3.30.1240.10">
    <property type="match status" value="1"/>
</dbReference>
<dbReference type="STRING" id="1125712.HMPREF1316_2080"/>
<dbReference type="Gene3D" id="3.40.50.1000">
    <property type="entry name" value="HAD superfamily/HAD-like"/>
    <property type="match status" value="1"/>
</dbReference>
<reference evidence="1 2" key="1">
    <citation type="submission" date="2013-08" db="EMBL/GenBank/DDBJ databases">
        <authorList>
            <person name="Durkin A.S."/>
            <person name="Haft D.R."/>
            <person name="McCorrison J."/>
            <person name="Torralba M."/>
            <person name="Gillis M."/>
            <person name="Haft D.H."/>
            <person name="Methe B."/>
            <person name="Sutton G."/>
            <person name="Nelson K.E."/>
        </authorList>
    </citation>
    <scope>NUCLEOTIDE SEQUENCE [LARGE SCALE GENOMIC DNA]</scope>
    <source>
        <strain evidence="1 2">F0195</strain>
    </source>
</reference>
<sequence>MGMMRERGLPKIVFSDVDGTLVDADHHPMASSAPAFRLLAERGVPFCLVSARSPEGLYPIQEALGFSGPTVSYSGAYVLDGDGTELLSKPIALDEALRIKDYLDERLPKVCVFTYGFHTWIVNDRSDPRVAEEEYYVLAQARECRSLREAFDERGVHKFLLMGEPADIAEAQDIVHARFPKLNAVLSRPELCEIMRGDVSKSDAVRLLCSHVGVDPKDALAFGDGANDLDMLEAVGQSYAMRNGIDEVRRAATHVTRWTNVEDGVARTLEEIFSPRVR</sequence>